<evidence type="ECO:0000313" key="11">
    <source>
        <dbReference type="EMBL" id="MFB2933740.1"/>
    </source>
</evidence>
<dbReference type="PANTHER" id="PTHR33866">
    <property type="entry name" value="S-ADENOSYLMETHIONINE DECARBOXYLASE PROENZYME"/>
    <property type="match status" value="1"/>
</dbReference>
<organism evidence="11 12">
    <name type="scientific">Floridaenema fluviatile BLCC-F154</name>
    <dbReference type="NCBI Taxonomy" id="3153640"/>
    <lineage>
        <taxon>Bacteria</taxon>
        <taxon>Bacillati</taxon>
        <taxon>Cyanobacteriota</taxon>
        <taxon>Cyanophyceae</taxon>
        <taxon>Oscillatoriophycideae</taxon>
        <taxon>Aerosakkonematales</taxon>
        <taxon>Aerosakkonemataceae</taxon>
        <taxon>Floridanema</taxon>
        <taxon>Floridanema fluviatile</taxon>
    </lineage>
</organism>
<proteinExistence type="predicted"/>
<keyword evidence="9" id="KW-0704">Schiff base</keyword>
<keyword evidence="8 11" id="KW-0456">Lyase</keyword>
<reference evidence="11 12" key="1">
    <citation type="submission" date="2024-09" db="EMBL/GenBank/DDBJ databases">
        <title>Floridaenema gen nov. (Aerosakkonemataceae, Aerosakkonematales ord. nov., Cyanobacteria) from benthic tropical and subtropical fresh waters, with the description of four new species.</title>
        <authorList>
            <person name="Moretto J.A."/>
            <person name="Berthold D.E."/>
            <person name="Lefler F.W."/>
            <person name="Huang I.-S."/>
            <person name="Laughinghouse H. IV."/>
        </authorList>
    </citation>
    <scope>NUCLEOTIDE SEQUENCE [LARGE SCALE GENOMIC DNA]</scope>
    <source>
        <strain evidence="11 12">BLCC-F154</strain>
    </source>
</reference>
<keyword evidence="12" id="KW-1185">Reference proteome</keyword>
<accession>A0ABV4Y4J3</accession>
<keyword evidence="3" id="KW-0210">Decarboxylase</keyword>
<evidence type="ECO:0000256" key="8">
    <source>
        <dbReference type="ARBA" id="ARBA00023239"/>
    </source>
</evidence>
<dbReference type="InterPro" id="IPR003826">
    <property type="entry name" value="AdoMetDC_fam_prok"/>
</dbReference>
<evidence type="ECO:0000313" key="12">
    <source>
        <dbReference type="Proteomes" id="UP001576776"/>
    </source>
</evidence>
<name>A0ABV4Y4J3_9CYAN</name>
<evidence type="ECO:0000256" key="4">
    <source>
        <dbReference type="ARBA" id="ARBA00022813"/>
    </source>
</evidence>
<comment type="caution">
    <text evidence="11">The sequence shown here is derived from an EMBL/GenBank/DDBJ whole genome shotgun (WGS) entry which is preliminary data.</text>
</comment>
<gene>
    <name evidence="11" type="ORF">ACE1B6_00520</name>
</gene>
<dbReference type="SUPFAM" id="SSF56276">
    <property type="entry name" value="S-adenosylmethionine decarboxylase"/>
    <property type="match status" value="1"/>
</dbReference>
<evidence type="ECO:0000256" key="5">
    <source>
        <dbReference type="ARBA" id="ARBA00023066"/>
    </source>
</evidence>
<evidence type="ECO:0000256" key="2">
    <source>
        <dbReference type="ARBA" id="ARBA00022691"/>
    </source>
</evidence>
<sequence>MIKSHHVSAILTTSEAISHWNETDFIQVLKQAAITAKLSPVGELSVTFQPQGISAVILLAESHVAIHFWPEERKVCVDIHVCDYSQDNQQKAEILAHLLTLKLSENSQKEHWEHLEVTG</sequence>
<comment type="cofactor">
    <cofactor evidence="1">
        <name>pyruvate</name>
        <dbReference type="ChEBI" id="CHEBI:15361"/>
    </cofactor>
</comment>
<keyword evidence="7" id="KW-0865">Zymogen</keyword>
<evidence type="ECO:0000256" key="3">
    <source>
        <dbReference type="ARBA" id="ARBA00022793"/>
    </source>
</evidence>
<dbReference type="EMBL" id="JBHFNS010000012">
    <property type="protein sequence ID" value="MFB2933740.1"/>
    <property type="molecule type" value="Genomic_DNA"/>
</dbReference>
<dbReference type="EC" id="4.1.1.-" evidence="11"/>
<dbReference type="Proteomes" id="UP001576776">
    <property type="component" value="Unassembled WGS sequence"/>
</dbReference>
<keyword evidence="6" id="KW-0620">Polyamine biosynthesis</keyword>
<evidence type="ECO:0000256" key="6">
    <source>
        <dbReference type="ARBA" id="ARBA00023115"/>
    </source>
</evidence>
<keyword evidence="4" id="KW-0068">Autocatalytic cleavage</keyword>
<dbReference type="GO" id="GO:0016829">
    <property type="term" value="F:lyase activity"/>
    <property type="evidence" value="ECO:0007669"/>
    <property type="project" value="UniProtKB-KW"/>
</dbReference>
<evidence type="ECO:0000256" key="10">
    <source>
        <dbReference type="ARBA" id="ARBA00023317"/>
    </source>
</evidence>
<dbReference type="Gene3D" id="3.60.90.10">
    <property type="entry name" value="S-adenosylmethionine decarboxylase"/>
    <property type="match status" value="1"/>
</dbReference>
<dbReference type="Pfam" id="PF02675">
    <property type="entry name" value="AdoMet_dc"/>
    <property type="match status" value="1"/>
</dbReference>
<keyword evidence="2" id="KW-0949">S-adenosyl-L-methionine</keyword>
<dbReference type="InterPro" id="IPR016067">
    <property type="entry name" value="S-AdoMet_deCO2ase_core"/>
</dbReference>
<evidence type="ECO:0000256" key="7">
    <source>
        <dbReference type="ARBA" id="ARBA00023145"/>
    </source>
</evidence>
<dbReference type="RefSeq" id="WP_413255276.1">
    <property type="nucleotide sequence ID" value="NZ_JBHFNS010000012.1"/>
</dbReference>
<protein>
    <submittedName>
        <fullName evidence="11">S-adenosylmethionine decarboxylase family protein</fullName>
        <ecNumber evidence="11">4.1.1.-</ecNumber>
    </submittedName>
</protein>
<evidence type="ECO:0000256" key="1">
    <source>
        <dbReference type="ARBA" id="ARBA00001928"/>
    </source>
</evidence>
<dbReference type="PANTHER" id="PTHR33866:SF2">
    <property type="entry name" value="S-ADENOSYLMETHIONINE DECARBOXYLASE PROENZYME"/>
    <property type="match status" value="1"/>
</dbReference>
<keyword evidence="5" id="KW-0745">Spermidine biosynthesis</keyword>
<keyword evidence="10" id="KW-0670">Pyruvate</keyword>
<evidence type="ECO:0000256" key="9">
    <source>
        <dbReference type="ARBA" id="ARBA00023270"/>
    </source>
</evidence>